<evidence type="ECO:0000256" key="2">
    <source>
        <dbReference type="ARBA" id="ARBA00022801"/>
    </source>
</evidence>
<comment type="caution">
    <text evidence="5">The sequence shown here is derived from an EMBL/GenBank/DDBJ whole genome shotgun (WGS) entry which is preliminary data.</text>
</comment>
<dbReference type="SMART" id="SM00228">
    <property type="entry name" value="PDZ"/>
    <property type="match status" value="2"/>
</dbReference>
<dbReference type="InterPro" id="IPR001940">
    <property type="entry name" value="Peptidase_S1C"/>
</dbReference>
<dbReference type="Pfam" id="PF13365">
    <property type="entry name" value="Trypsin_2"/>
    <property type="match status" value="1"/>
</dbReference>
<proteinExistence type="predicted"/>
<evidence type="ECO:0000259" key="4">
    <source>
        <dbReference type="PROSITE" id="PS50106"/>
    </source>
</evidence>
<dbReference type="SUPFAM" id="SSF50494">
    <property type="entry name" value="Trypsin-like serine proteases"/>
    <property type="match status" value="1"/>
</dbReference>
<dbReference type="AlphaFoldDB" id="A0A7Z0I2Y0"/>
<keyword evidence="3" id="KW-0732">Signal</keyword>
<protein>
    <submittedName>
        <fullName evidence="5">Trypsin-like peptidase domain-containing protein</fullName>
    </submittedName>
</protein>
<feature type="signal peptide" evidence="3">
    <location>
        <begin position="1"/>
        <end position="32"/>
    </location>
</feature>
<dbReference type="SUPFAM" id="SSF50156">
    <property type="entry name" value="PDZ domain-like"/>
    <property type="match status" value="2"/>
</dbReference>
<evidence type="ECO:0000256" key="3">
    <source>
        <dbReference type="SAM" id="SignalP"/>
    </source>
</evidence>
<dbReference type="EMBL" id="JACBXS010000055">
    <property type="protein sequence ID" value="NYS26597.1"/>
    <property type="molecule type" value="Genomic_DNA"/>
</dbReference>
<dbReference type="Proteomes" id="UP000529417">
    <property type="component" value="Unassembled WGS sequence"/>
</dbReference>
<dbReference type="Gene3D" id="2.30.42.60">
    <property type="match status" value="1"/>
</dbReference>
<name>A0A7Z0I2Y0_9RHOB</name>
<sequence length="476" mass="49346">MNPKITKPGVFAAAVLAAALALVMAMAPRLEAEPQTRVPTDRAEITLSFAPVVRQTAPAVVNIYARRVVEDRRGPFAGDPFFGDLFGGFGPPTPRVQNALGSGVIVAPDGIVVSNYHVVGGASDIRVVLTDRREYAARVILADEDSDLAVLQLDGATDLPALTLQDSDRAEVGELVLAIGNPFGVGQTVSSGIISGLARSGIALGSGRGYFIQTDAAINPGNSGGALVDMQGQLVGVNTAILTRSGGSLGIGFAVPSNLVAQVIAQAQAGNDRFVRPWAGISAQTLDPALADAFGMTIPEGVVITDMHADSPFAAAGLRAGDVLRAVDGAPVNSAPEMMFRLAATGIGGVAGIDVLRADGSEGAVQVNLIPPPEIPARAPRTIRANTALRGLSIVTINPAVIAEWNLPLDARGALVTDLRDMAARTGLRRGDILLAINGQPIADSTDAERAAQDTGRTWHVEALRDGRRVSLRFRL</sequence>
<dbReference type="PROSITE" id="PS50106">
    <property type="entry name" value="PDZ"/>
    <property type="match status" value="1"/>
</dbReference>
<dbReference type="PANTHER" id="PTHR43343">
    <property type="entry name" value="PEPTIDASE S12"/>
    <property type="match status" value="1"/>
</dbReference>
<dbReference type="InterPro" id="IPR036034">
    <property type="entry name" value="PDZ_sf"/>
</dbReference>
<dbReference type="Gene3D" id="2.40.10.120">
    <property type="match status" value="1"/>
</dbReference>
<dbReference type="RefSeq" id="WP_179907390.1">
    <property type="nucleotide sequence ID" value="NZ_JACBXS010000055.1"/>
</dbReference>
<reference evidence="5 6" key="1">
    <citation type="journal article" date="2000" name="Arch. Microbiol.">
        <title>Rhodobaca bogoriensis gen. nov. and sp. nov., an alkaliphilic purple nonsulfur bacterium from African Rift Valley soda lakes.</title>
        <authorList>
            <person name="Milford A.D."/>
            <person name="Achenbach L.A."/>
            <person name="Jung D.O."/>
            <person name="Madigan M.T."/>
        </authorList>
    </citation>
    <scope>NUCLEOTIDE SEQUENCE [LARGE SCALE GENOMIC DNA]</scope>
    <source>
        <strain evidence="5 6">2376</strain>
    </source>
</reference>
<dbReference type="GO" id="GO:0004252">
    <property type="term" value="F:serine-type endopeptidase activity"/>
    <property type="evidence" value="ECO:0007669"/>
    <property type="project" value="InterPro"/>
</dbReference>
<dbReference type="PRINTS" id="PR00834">
    <property type="entry name" value="PROTEASES2C"/>
</dbReference>
<gene>
    <name evidence="5" type="ORF">HUK65_16550</name>
</gene>
<evidence type="ECO:0000313" key="6">
    <source>
        <dbReference type="Proteomes" id="UP000529417"/>
    </source>
</evidence>
<feature type="domain" description="PDZ" evidence="4">
    <location>
        <begin position="283"/>
        <end position="334"/>
    </location>
</feature>
<dbReference type="InterPro" id="IPR041489">
    <property type="entry name" value="PDZ_6"/>
</dbReference>
<dbReference type="InterPro" id="IPR001478">
    <property type="entry name" value="PDZ"/>
</dbReference>
<feature type="chain" id="PRO_5031341586" evidence="3">
    <location>
        <begin position="33"/>
        <end position="476"/>
    </location>
</feature>
<dbReference type="Gene3D" id="2.30.42.10">
    <property type="match status" value="1"/>
</dbReference>
<accession>A0A7Z0I2Y0</accession>
<dbReference type="InterPro" id="IPR009003">
    <property type="entry name" value="Peptidase_S1_PA"/>
</dbReference>
<dbReference type="PANTHER" id="PTHR43343:SF3">
    <property type="entry name" value="PROTEASE DO-LIKE 8, CHLOROPLASTIC"/>
    <property type="match status" value="1"/>
</dbReference>
<keyword evidence="6" id="KW-1185">Reference proteome</keyword>
<dbReference type="InterPro" id="IPR051201">
    <property type="entry name" value="Chloro_Bact_Ser_Proteases"/>
</dbReference>
<evidence type="ECO:0000256" key="1">
    <source>
        <dbReference type="ARBA" id="ARBA00022670"/>
    </source>
</evidence>
<keyword evidence="1" id="KW-0645">Protease</keyword>
<dbReference type="Pfam" id="PF17820">
    <property type="entry name" value="PDZ_6"/>
    <property type="match status" value="1"/>
</dbReference>
<organism evidence="5 6">
    <name type="scientific">Rhabdonatronobacter sediminivivens</name>
    <dbReference type="NCBI Taxonomy" id="2743469"/>
    <lineage>
        <taxon>Bacteria</taxon>
        <taxon>Pseudomonadati</taxon>
        <taxon>Pseudomonadota</taxon>
        <taxon>Alphaproteobacteria</taxon>
        <taxon>Rhodobacterales</taxon>
        <taxon>Paracoccaceae</taxon>
        <taxon>Rhabdonatronobacter</taxon>
    </lineage>
</organism>
<evidence type="ECO:0000313" key="5">
    <source>
        <dbReference type="EMBL" id="NYS26597.1"/>
    </source>
</evidence>
<dbReference type="Pfam" id="PF13180">
    <property type="entry name" value="PDZ_2"/>
    <property type="match status" value="1"/>
</dbReference>
<keyword evidence="2" id="KW-0378">Hydrolase</keyword>
<dbReference type="GO" id="GO:0006508">
    <property type="term" value="P:proteolysis"/>
    <property type="evidence" value="ECO:0007669"/>
    <property type="project" value="UniProtKB-KW"/>
</dbReference>